<dbReference type="Gene3D" id="3.30.40.10">
    <property type="entry name" value="Zinc/RING finger domain, C3HC4 (zinc finger)"/>
    <property type="match status" value="1"/>
</dbReference>
<evidence type="ECO:0000313" key="6">
    <source>
        <dbReference type="EMBL" id="PBK84672.1"/>
    </source>
</evidence>
<feature type="compositionally biased region" description="Polar residues" evidence="4">
    <location>
        <begin position="1"/>
        <end position="27"/>
    </location>
</feature>
<dbReference type="SUPFAM" id="SSF57903">
    <property type="entry name" value="FYVE/PHD zinc finger"/>
    <property type="match status" value="1"/>
</dbReference>
<evidence type="ECO:0000256" key="4">
    <source>
        <dbReference type="SAM" id="MobiDB-lite"/>
    </source>
</evidence>
<dbReference type="SMART" id="SM00249">
    <property type="entry name" value="PHD"/>
    <property type="match status" value="1"/>
</dbReference>
<keyword evidence="1" id="KW-0479">Metal-binding</keyword>
<dbReference type="Proteomes" id="UP000217790">
    <property type="component" value="Unassembled WGS sequence"/>
</dbReference>
<proteinExistence type="predicted"/>
<reference evidence="7" key="1">
    <citation type="journal article" date="2017" name="Nat. Ecol. Evol.">
        <title>Genome expansion and lineage-specific genetic innovations in the forest pathogenic fungi Armillaria.</title>
        <authorList>
            <person name="Sipos G."/>
            <person name="Prasanna A.N."/>
            <person name="Walter M.C."/>
            <person name="O'Connor E."/>
            <person name="Balint B."/>
            <person name="Krizsan K."/>
            <person name="Kiss B."/>
            <person name="Hess J."/>
            <person name="Varga T."/>
            <person name="Slot J."/>
            <person name="Riley R."/>
            <person name="Boka B."/>
            <person name="Rigling D."/>
            <person name="Barry K."/>
            <person name="Lee J."/>
            <person name="Mihaltcheva S."/>
            <person name="LaButti K."/>
            <person name="Lipzen A."/>
            <person name="Waldron R."/>
            <person name="Moloney N.M."/>
            <person name="Sperisen C."/>
            <person name="Kredics L."/>
            <person name="Vagvoelgyi C."/>
            <person name="Patrignani A."/>
            <person name="Fitzpatrick D."/>
            <person name="Nagy I."/>
            <person name="Doyle S."/>
            <person name="Anderson J.B."/>
            <person name="Grigoriev I.V."/>
            <person name="Gueldener U."/>
            <person name="Muensterkoetter M."/>
            <person name="Nagy L.G."/>
        </authorList>
    </citation>
    <scope>NUCLEOTIDE SEQUENCE [LARGE SCALE GENOMIC DNA]</scope>
    <source>
        <strain evidence="7">Ar21-2</strain>
    </source>
</reference>
<evidence type="ECO:0000259" key="5">
    <source>
        <dbReference type="SMART" id="SM00249"/>
    </source>
</evidence>
<dbReference type="InterPro" id="IPR001965">
    <property type="entry name" value="Znf_PHD"/>
</dbReference>
<accession>A0A2H3CZQ4</accession>
<feature type="region of interest" description="Disordered" evidence="4">
    <location>
        <begin position="1140"/>
        <end position="1161"/>
    </location>
</feature>
<dbReference type="GO" id="GO:0008270">
    <property type="term" value="F:zinc ion binding"/>
    <property type="evidence" value="ECO:0007669"/>
    <property type="project" value="UniProtKB-KW"/>
</dbReference>
<dbReference type="InterPro" id="IPR011011">
    <property type="entry name" value="Znf_FYVE_PHD"/>
</dbReference>
<feature type="compositionally biased region" description="Basic residues" evidence="4">
    <location>
        <begin position="1144"/>
        <end position="1155"/>
    </location>
</feature>
<dbReference type="InterPro" id="IPR019786">
    <property type="entry name" value="Zinc_finger_PHD-type_CS"/>
</dbReference>
<sequence>MGNAYSKTPPASSDDQHQTFSQANEETTSPRRDVIDVDVVPITRETSPACSLSSSHISSSIHRHHPCPGILMSSSAGESMHLAYPFGVHALFDNPWDYSTIAGQLFIHSRTCRRWGTFDGLCSSCKALEGGDLLTGVQKRMKTGTHSNTPLGYHGIGALQRIIQKNRKSIRTLRLEVLNSTRKLTTTKAALDRHKLWMTTIGSGKVERTERLVRVGLKRRAGIKEMLRMYDRAANKVYRPCSYTEEDYMRTILLWKLGGQRIGNIAHKALSLPAVNTVRSRCLVPMIEASPGIPQLTTIQKNVGSSFAAITEIVQKTRIVHQSVMFDEIKCELRARWNPRTNFILGICREHGERVSLEFKSENEASLLKEALEEDRVHLATQATVGAIGLLTGESRLYSARPILLSGTCQAEKGVDHAKWIDTTVKACADTQVRTICLASDGDLIRGKALIRLTFKHTLPENSPLHPILSRLPFMNLEVGDDDLTADKDYKHVFKRFRNLCLHKEGFTVHGVQIMPSLLRAHLADNGLNTVRINNLLNLRDKHDVKLAYDLLKEIWSLPEIPASTNPRPGFIATRDALRTMGDLFQHLLMPYICVDLSLSEQLEHLSSAAHMVLALFVEECAKIKLMPSQLYLDVQIMIKNVFFCVAKAQVDDPEGHFWLVLLGTDRLEELFGIVRTMVGNDANVDVLQLGDRVTNATEVSTILARYPHWKSSLITWDQLSIYSELDNESLESLDDSPSSPVQDLEDATSEEEEEDDTSCDMKSKYQPCFELDRKQVHKAWFLKHTFPCKLNSTDRLKRVQNAPRHAMNQDTYLTVESEAGEDVLTVDSTVTSLIRCQDHLFLGIAEVLDITYQNQHRSQIPVCVLRDATTMVNYQLLCIIPASGDDDPESTFDWKWSYRRGSSHQVPGRLVHPYKPVVCTPNTGKPFYTFESRNLRAIASLMLEDLCPDDSYHLPQVAASPDFPYRQSAGLACFVCEHNGKERDILDAAVKKCTYCQPPVALPTSNMRLIEHMGAHILCDKNIDRSLEPCGLCLRPSPVCSFYLERSSGTVSDMRVDQKKSVCINKVSFRYKGATTSPGTSLCSNIPVKCPECPPKAPAVWKYNMSSHMERKHPHIPQNALREEWAISDHEMDVMKKIWSDQHKKKKKNKKKQGKQGLHISEAHKSALALEDKISEQDVDSDLEGIQSEQLGPVGETTIEEDIVMSSGLQDATEQIPFSEALENSYGRKRHAREEVFGVCICGDTIHGNQVDDDVVACTRAGCEFGLYHVTCVGLSRRADNWICEACRPAKRSKRRR</sequence>
<feature type="region of interest" description="Disordered" evidence="4">
    <location>
        <begin position="731"/>
        <end position="761"/>
    </location>
</feature>
<dbReference type="InterPro" id="IPR013083">
    <property type="entry name" value="Znf_RING/FYVE/PHD"/>
</dbReference>
<protein>
    <recommendedName>
        <fullName evidence="5">Zinc finger PHD-type domain-containing protein</fullName>
    </recommendedName>
</protein>
<feature type="compositionally biased region" description="Acidic residues" evidence="4">
    <location>
        <begin position="744"/>
        <end position="759"/>
    </location>
</feature>
<dbReference type="OMA" id="RTICLAS"/>
<gene>
    <name evidence="6" type="ORF">ARMGADRAFT_1169900</name>
</gene>
<organism evidence="6 7">
    <name type="scientific">Armillaria gallica</name>
    <name type="common">Bulbous honey fungus</name>
    <name type="synonym">Armillaria bulbosa</name>
    <dbReference type="NCBI Taxonomy" id="47427"/>
    <lineage>
        <taxon>Eukaryota</taxon>
        <taxon>Fungi</taxon>
        <taxon>Dikarya</taxon>
        <taxon>Basidiomycota</taxon>
        <taxon>Agaricomycotina</taxon>
        <taxon>Agaricomycetes</taxon>
        <taxon>Agaricomycetidae</taxon>
        <taxon>Agaricales</taxon>
        <taxon>Marasmiineae</taxon>
        <taxon>Physalacriaceae</taxon>
        <taxon>Armillaria</taxon>
    </lineage>
</organism>
<evidence type="ECO:0000256" key="2">
    <source>
        <dbReference type="ARBA" id="ARBA00022771"/>
    </source>
</evidence>
<keyword evidence="3" id="KW-0862">Zinc</keyword>
<feature type="region of interest" description="Disordered" evidence="4">
    <location>
        <begin position="1"/>
        <end position="35"/>
    </location>
</feature>
<feature type="domain" description="Zinc finger PHD-type" evidence="5">
    <location>
        <begin position="1240"/>
        <end position="1289"/>
    </location>
</feature>
<keyword evidence="2" id="KW-0863">Zinc-finger</keyword>
<evidence type="ECO:0000256" key="3">
    <source>
        <dbReference type="ARBA" id="ARBA00022833"/>
    </source>
</evidence>
<dbReference type="EMBL" id="KZ293696">
    <property type="protein sequence ID" value="PBK84672.1"/>
    <property type="molecule type" value="Genomic_DNA"/>
</dbReference>
<dbReference type="PROSITE" id="PS01359">
    <property type="entry name" value="ZF_PHD_1"/>
    <property type="match status" value="1"/>
</dbReference>
<name>A0A2H3CZQ4_ARMGA</name>
<dbReference type="OrthoDB" id="3048541at2759"/>
<keyword evidence="7" id="KW-1185">Reference proteome</keyword>
<evidence type="ECO:0000256" key="1">
    <source>
        <dbReference type="ARBA" id="ARBA00022723"/>
    </source>
</evidence>
<dbReference type="InParanoid" id="A0A2H3CZQ4"/>
<evidence type="ECO:0000313" key="7">
    <source>
        <dbReference type="Proteomes" id="UP000217790"/>
    </source>
</evidence>